<reference evidence="2" key="1">
    <citation type="journal article" date="2016" name="Nature">
        <title>The genome of the seagrass Zostera marina reveals angiosperm adaptation to the sea.</title>
        <authorList>
            <person name="Olsen J.L."/>
            <person name="Rouze P."/>
            <person name="Verhelst B."/>
            <person name="Lin Y.-C."/>
            <person name="Bayer T."/>
            <person name="Collen J."/>
            <person name="Dattolo E."/>
            <person name="De Paoli E."/>
            <person name="Dittami S."/>
            <person name="Maumus F."/>
            <person name="Michel G."/>
            <person name="Kersting A."/>
            <person name="Lauritano C."/>
            <person name="Lohaus R."/>
            <person name="Toepel M."/>
            <person name="Tonon T."/>
            <person name="Vanneste K."/>
            <person name="Amirebrahimi M."/>
            <person name="Brakel J."/>
            <person name="Bostroem C."/>
            <person name="Chovatia M."/>
            <person name="Grimwood J."/>
            <person name="Jenkins J.W."/>
            <person name="Jueterbock A."/>
            <person name="Mraz A."/>
            <person name="Stam W.T."/>
            <person name="Tice H."/>
            <person name="Bornberg-Bauer E."/>
            <person name="Green P.J."/>
            <person name="Pearson G.A."/>
            <person name="Procaccini G."/>
            <person name="Duarte C.M."/>
            <person name="Schmutz J."/>
            <person name="Reusch T.B.H."/>
            <person name="Van de Peer Y."/>
        </authorList>
    </citation>
    <scope>NUCLEOTIDE SEQUENCE [LARGE SCALE GENOMIC DNA]</scope>
    <source>
        <strain evidence="2">cv. Finnish</strain>
    </source>
</reference>
<keyword evidence="2" id="KW-1185">Reference proteome</keyword>
<organism evidence="1 2">
    <name type="scientific">Zostera marina</name>
    <name type="common">Eelgrass</name>
    <dbReference type="NCBI Taxonomy" id="29655"/>
    <lineage>
        <taxon>Eukaryota</taxon>
        <taxon>Viridiplantae</taxon>
        <taxon>Streptophyta</taxon>
        <taxon>Embryophyta</taxon>
        <taxon>Tracheophyta</taxon>
        <taxon>Spermatophyta</taxon>
        <taxon>Magnoliopsida</taxon>
        <taxon>Liliopsida</taxon>
        <taxon>Zosteraceae</taxon>
        <taxon>Zostera</taxon>
    </lineage>
</organism>
<evidence type="ECO:0000313" key="2">
    <source>
        <dbReference type="Proteomes" id="UP000036987"/>
    </source>
</evidence>
<sequence>MEAARSALASLTDSPLYVSDESQNSCFQNAVSPVVKVEDQGFVDPSQNVREDTSRVRNVFPIPNDLMPIPTFFSAPMTVARWNAMPEFVKEFGFQNPEWMFLQSLPCTTLLEGAILHSMNAVMPLKAAHSQISHLISENASYRSKIMQLNARCKDLSLKLDASVKYGKEISLKLHPKP</sequence>
<name>A0A0K9PUY8_ZOSMR</name>
<comment type="caution">
    <text evidence="1">The sequence shown here is derived from an EMBL/GenBank/DDBJ whole genome shotgun (WGS) entry which is preliminary data.</text>
</comment>
<dbReference type="AlphaFoldDB" id="A0A0K9PUY8"/>
<gene>
    <name evidence="1" type="ORF">ZOSMA_159G00170</name>
</gene>
<proteinExistence type="predicted"/>
<accession>A0A0K9PUY8</accession>
<dbReference type="EMBL" id="LFYR01000619">
    <property type="protein sequence ID" value="KMZ72853.1"/>
    <property type="molecule type" value="Genomic_DNA"/>
</dbReference>
<protein>
    <submittedName>
        <fullName evidence="1">Uncharacterized protein</fullName>
    </submittedName>
</protein>
<evidence type="ECO:0000313" key="1">
    <source>
        <dbReference type="EMBL" id="KMZ72853.1"/>
    </source>
</evidence>
<dbReference type="Proteomes" id="UP000036987">
    <property type="component" value="Unassembled WGS sequence"/>
</dbReference>